<evidence type="ECO:0000313" key="2">
    <source>
        <dbReference type="EMBL" id="GAT31311.1"/>
    </source>
</evidence>
<proteinExistence type="predicted"/>
<gene>
    <name evidence="2" type="ORF">RIB2604_04300410</name>
</gene>
<protein>
    <submittedName>
        <fullName evidence="2">Guanine nucleotide exchange factor</fullName>
    </submittedName>
</protein>
<evidence type="ECO:0000313" key="3">
    <source>
        <dbReference type="Proteomes" id="UP000075230"/>
    </source>
</evidence>
<name>A0A146G3B8_ASPKA</name>
<comment type="caution">
    <text evidence="2">The sequence shown here is derived from an EMBL/GenBank/DDBJ whole genome shotgun (WGS) entry which is preliminary data.</text>
</comment>
<dbReference type="Proteomes" id="UP000075230">
    <property type="component" value="Unassembled WGS sequence"/>
</dbReference>
<feature type="compositionally biased region" description="Polar residues" evidence="1">
    <location>
        <begin position="32"/>
        <end position="47"/>
    </location>
</feature>
<organism evidence="2 3">
    <name type="scientific">Aspergillus kawachii</name>
    <name type="common">White koji mold</name>
    <name type="synonym">Aspergillus awamori var. kawachi</name>
    <dbReference type="NCBI Taxonomy" id="1069201"/>
    <lineage>
        <taxon>Eukaryota</taxon>
        <taxon>Fungi</taxon>
        <taxon>Dikarya</taxon>
        <taxon>Ascomycota</taxon>
        <taxon>Pezizomycotina</taxon>
        <taxon>Eurotiomycetes</taxon>
        <taxon>Eurotiomycetidae</taxon>
        <taxon>Eurotiales</taxon>
        <taxon>Aspergillaceae</taxon>
        <taxon>Aspergillus</taxon>
        <taxon>Aspergillus subgen. Circumdati</taxon>
    </lineage>
</organism>
<reference evidence="3" key="2">
    <citation type="submission" date="2016-02" db="EMBL/GenBank/DDBJ databases">
        <title>Genome sequencing of Aspergillus luchuensis NBRC 4314.</title>
        <authorList>
            <person name="Yamada O."/>
        </authorList>
    </citation>
    <scope>NUCLEOTIDE SEQUENCE [LARGE SCALE GENOMIC DNA]</scope>
    <source>
        <strain evidence="3">RIB 2604</strain>
    </source>
</reference>
<dbReference type="AlphaFoldDB" id="A0A146G3B8"/>
<reference evidence="2 3" key="1">
    <citation type="journal article" date="2016" name="DNA Res.">
        <title>Genome sequence of Aspergillus luchuensis NBRC 4314.</title>
        <authorList>
            <person name="Yamada O."/>
            <person name="Machida M."/>
            <person name="Hosoyama A."/>
            <person name="Goto M."/>
            <person name="Takahashi T."/>
            <person name="Futagami T."/>
            <person name="Yamagata Y."/>
            <person name="Takeuchi M."/>
            <person name="Kobayashi T."/>
            <person name="Koike H."/>
            <person name="Abe K."/>
            <person name="Asai K."/>
            <person name="Arita M."/>
            <person name="Fujita N."/>
            <person name="Fukuda K."/>
            <person name="Higa K."/>
            <person name="Horikawa H."/>
            <person name="Ishikawa T."/>
            <person name="Jinno K."/>
            <person name="Kato Y."/>
            <person name="Kirimura K."/>
            <person name="Mizutani O."/>
            <person name="Nakasone K."/>
            <person name="Sano M."/>
            <person name="Shiraishi Y."/>
            <person name="Tsukahara M."/>
            <person name="Gomi K."/>
        </authorList>
    </citation>
    <scope>NUCLEOTIDE SEQUENCE [LARGE SCALE GENOMIC DNA]</scope>
    <source>
        <strain evidence="2 3">RIB 2604</strain>
    </source>
</reference>
<evidence type="ECO:0000256" key="1">
    <source>
        <dbReference type="SAM" id="MobiDB-lite"/>
    </source>
</evidence>
<accession>A0A146G3B8</accession>
<feature type="compositionally biased region" description="Polar residues" evidence="1">
    <location>
        <begin position="14"/>
        <end position="24"/>
    </location>
</feature>
<sequence length="144" mass="15521">MSDGFETKRRIQATDPSQTSTGITSRGARASGASNMTNPTTFTSSSDSHGRLWGKRPLAVSAAGKGQQTDRDIGGLRRFIQPTGQEDEIDGECGLMGGRDGMRTQQRRGGRVWLRGEMAACRLLICCQCGVCLPRGAWGQQFPV</sequence>
<feature type="region of interest" description="Disordered" evidence="1">
    <location>
        <begin position="1"/>
        <end position="76"/>
    </location>
</feature>
<dbReference type="EMBL" id="BCWF01000042">
    <property type="protein sequence ID" value="GAT31311.1"/>
    <property type="molecule type" value="Genomic_DNA"/>
</dbReference>